<dbReference type="InterPro" id="IPR048395">
    <property type="entry name" value="Glyco_hydro_31_C"/>
</dbReference>
<feature type="domain" description="Glycoside hydrolase family 31 TIM barrel" evidence="16">
    <location>
        <begin position="276"/>
        <end position="682"/>
    </location>
</feature>
<feature type="domain" description="Glycosyl hydrolase family 31 C-terminal" evidence="18">
    <location>
        <begin position="690"/>
        <end position="778"/>
    </location>
</feature>
<keyword evidence="5" id="KW-0964">Secreted</keyword>
<evidence type="ECO:0000256" key="2">
    <source>
        <dbReference type="ARBA" id="ARBA00001657"/>
    </source>
</evidence>
<dbReference type="Gene3D" id="3.20.20.80">
    <property type="entry name" value="Glycosidases"/>
    <property type="match status" value="1"/>
</dbReference>
<dbReference type="Pfam" id="PF21365">
    <property type="entry name" value="Glyco_hydro_31_3rd"/>
    <property type="match status" value="1"/>
</dbReference>
<evidence type="ECO:0000256" key="1">
    <source>
        <dbReference type="ARBA" id="ARBA00000448"/>
    </source>
</evidence>
<dbReference type="Pfam" id="PF13802">
    <property type="entry name" value="Gal_mutarotas_2"/>
    <property type="match status" value="1"/>
</dbReference>
<dbReference type="GO" id="GO:0030246">
    <property type="term" value="F:carbohydrate binding"/>
    <property type="evidence" value="ECO:0007669"/>
    <property type="project" value="InterPro"/>
</dbReference>
<evidence type="ECO:0000256" key="9">
    <source>
        <dbReference type="ARBA" id="ARBA00023277"/>
    </source>
</evidence>
<dbReference type="AlphaFoldDB" id="A0A6A6HDU2"/>
<dbReference type="GO" id="GO:0005576">
    <property type="term" value="C:extracellular region"/>
    <property type="evidence" value="ECO:0007669"/>
    <property type="project" value="UniProtKB-SubCell"/>
</dbReference>
<dbReference type="Pfam" id="PF01055">
    <property type="entry name" value="Glyco_hydro_31_2nd"/>
    <property type="match status" value="1"/>
</dbReference>
<evidence type="ECO:0000256" key="10">
    <source>
        <dbReference type="ARBA" id="ARBA00023295"/>
    </source>
</evidence>
<dbReference type="GO" id="GO:0000272">
    <property type="term" value="P:polysaccharide catabolic process"/>
    <property type="evidence" value="ECO:0007669"/>
    <property type="project" value="UniProtKB-KW"/>
</dbReference>
<evidence type="ECO:0000259" key="17">
    <source>
        <dbReference type="Pfam" id="PF13802"/>
    </source>
</evidence>
<keyword evidence="11" id="KW-0961">Cell wall biogenesis/degradation</keyword>
<dbReference type="InterPro" id="IPR013780">
    <property type="entry name" value="Glyco_hydro_b"/>
</dbReference>
<dbReference type="InterPro" id="IPR011013">
    <property type="entry name" value="Gal_mutarotase_sf_dom"/>
</dbReference>
<dbReference type="CDD" id="cd14752">
    <property type="entry name" value="GH31_N"/>
    <property type="match status" value="1"/>
</dbReference>
<keyword evidence="20" id="KW-1185">Reference proteome</keyword>
<dbReference type="InterPro" id="IPR000322">
    <property type="entry name" value="Glyco_hydro_31_TIM"/>
</dbReference>
<evidence type="ECO:0000256" key="15">
    <source>
        <dbReference type="SAM" id="SignalP"/>
    </source>
</evidence>
<dbReference type="SUPFAM" id="SSF51011">
    <property type="entry name" value="Glycosyl hydrolase domain"/>
    <property type="match status" value="1"/>
</dbReference>
<dbReference type="EMBL" id="ML991786">
    <property type="protein sequence ID" value="KAF2236296.1"/>
    <property type="molecule type" value="Genomic_DNA"/>
</dbReference>
<evidence type="ECO:0000313" key="19">
    <source>
        <dbReference type="EMBL" id="KAF2236296.1"/>
    </source>
</evidence>
<evidence type="ECO:0000256" key="12">
    <source>
        <dbReference type="ARBA" id="ARBA00023326"/>
    </source>
</evidence>
<feature type="signal peptide" evidence="15">
    <location>
        <begin position="1"/>
        <end position="16"/>
    </location>
</feature>
<evidence type="ECO:0000256" key="14">
    <source>
        <dbReference type="RuleBase" id="RU361185"/>
    </source>
</evidence>
<keyword evidence="10 14" id="KW-0326">Glycosidase</keyword>
<dbReference type="OrthoDB" id="5839090at2759"/>
<comment type="catalytic activity">
    <reaction evidence="1">
        <text>Hydrolysis of terminal, non-reducing beta-D-glucosyl residues with release of beta-D-glucose.</text>
        <dbReference type="EC" id="3.2.1.21"/>
    </reaction>
</comment>
<evidence type="ECO:0000256" key="3">
    <source>
        <dbReference type="ARBA" id="ARBA00004613"/>
    </source>
</evidence>
<accession>A0A6A6HDU2</accession>
<dbReference type="InterPro" id="IPR017853">
    <property type="entry name" value="GH"/>
</dbReference>
<organism evidence="19 20">
    <name type="scientific">Viridothelium virens</name>
    <name type="common">Speckled blister lichen</name>
    <name type="synonym">Trypethelium virens</name>
    <dbReference type="NCBI Taxonomy" id="1048519"/>
    <lineage>
        <taxon>Eukaryota</taxon>
        <taxon>Fungi</taxon>
        <taxon>Dikarya</taxon>
        <taxon>Ascomycota</taxon>
        <taxon>Pezizomycotina</taxon>
        <taxon>Dothideomycetes</taxon>
        <taxon>Dothideomycetes incertae sedis</taxon>
        <taxon>Trypetheliales</taxon>
        <taxon>Trypetheliaceae</taxon>
        <taxon>Viridothelium</taxon>
    </lineage>
</organism>
<evidence type="ECO:0000259" key="18">
    <source>
        <dbReference type="Pfam" id="PF21365"/>
    </source>
</evidence>
<keyword evidence="7 14" id="KW-0378">Hydrolase</keyword>
<evidence type="ECO:0000256" key="4">
    <source>
        <dbReference type="ARBA" id="ARBA00007806"/>
    </source>
</evidence>
<comment type="catalytic activity">
    <reaction evidence="2">
        <text>Hydrolysis of terminal, non-reducing (1-&gt;4)-linked alpha-D-glucose residues with release of alpha-D-glucose.</text>
        <dbReference type="EC" id="3.2.1.20"/>
    </reaction>
</comment>
<evidence type="ECO:0000256" key="6">
    <source>
        <dbReference type="ARBA" id="ARBA00022729"/>
    </source>
</evidence>
<reference evidence="19" key="1">
    <citation type="journal article" date="2020" name="Stud. Mycol.">
        <title>101 Dothideomycetes genomes: a test case for predicting lifestyles and emergence of pathogens.</title>
        <authorList>
            <person name="Haridas S."/>
            <person name="Albert R."/>
            <person name="Binder M."/>
            <person name="Bloem J."/>
            <person name="Labutti K."/>
            <person name="Salamov A."/>
            <person name="Andreopoulos B."/>
            <person name="Baker S."/>
            <person name="Barry K."/>
            <person name="Bills G."/>
            <person name="Bluhm B."/>
            <person name="Cannon C."/>
            <person name="Castanera R."/>
            <person name="Culley D."/>
            <person name="Daum C."/>
            <person name="Ezra D."/>
            <person name="Gonzalez J."/>
            <person name="Henrissat B."/>
            <person name="Kuo A."/>
            <person name="Liang C."/>
            <person name="Lipzen A."/>
            <person name="Lutzoni F."/>
            <person name="Magnuson J."/>
            <person name="Mondo S."/>
            <person name="Nolan M."/>
            <person name="Ohm R."/>
            <person name="Pangilinan J."/>
            <person name="Park H.-J."/>
            <person name="Ramirez L."/>
            <person name="Alfaro M."/>
            <person name="Sun H."/>
            <person name="Tritt A."/>
            <person name="Yoshinaga Y."/>
            <person name="Zwiers L.-H."/>
            <person name="Turgeon B."/>
            <person name="Goodwin S."/>
            <person name="Spatafora J."/>
            <person name="Crous P."/>
            <person name="Grigoriev I."/>
        </authorList>
    </citation>
    <scope>NUCLEOTIDE SEQUENCE</scope>
    <source>
        <strain evidence="19">Tuck. ex Michener</strain>
    </source>
</reference>
<keyword evidence="8" id="KW-0325">Glycoprotein</keyword>
<dbReference type="GO" id="GO:0071555">
    <property type="term" value="P:cell wall organization"/>
    <property type="evidence" value="ECO:0007669"/>
    <property type="project" value="UniProtKB-KW"/>
</dbReference>
<comment type="subcellular location">
    <subcellularLocation>
        <location evidence="3">Secreted</location>
    </subcellularLocation>
</comment>
<name>A0A6A6HDU2_VIRVR</name>
<dbReference type="Gene3D" id="2.60.40.1760">
    <property type="entry name" value="glycosyl hydrolase (family 31)"/>
    <property type="match status" value="1"/>
</dbReference>
<dbReference type="InterPro" id="IPR025887">
    <property type="entry name" value="Glyco_hydro_31_N_dom"/>
</dbReference>
<keyword evidence="6 15" id="KW-0732">Signal</keyword>
<feature type="domain" description="Glycoside hydrolase family 31 N-terminal" evidence="17">
    <location>
        <begin position="95"/>
        <end position="228"/>
    </location>
</feature>
<dbReference type="SUPFAM" id="SSF51445">
    <property type="entry name" value="(Trans)glycosidases"/>
    <property type="match status" value="1"/>
</dbReference>
<dbReference type="SUPFAM" id="SSF74650">
    <property type="entry name" value="Galactose mutarotase-like"/>
    <property type="match status" value="1"/>
</dbReference>
<comment type="similarity">
    <text evidence="4 14">Belongs to the glycosyl hydrolase 31 family.</text>
</comment>
<evidence type="ECO:0000256" key="5">
    <source>
        <dbReference type="ARBA" id="ARBA00022525"/>
    </source>
</evidence>
<dbReference type="GO" id="GO:0004558">
    <property type="term" value="F:alpha-1,4-glucosidase activity"/>
    <property type="evidence" value="ECO:0007669"/>
    <property type="project" value="UniProtKB-EC"/>
</dbReference>
<sequence length="893" mass="98499">MLTSTVLSLIASASFSSCTAIARRQSNTTSSSIESCPGYTASNVVQSGSSFTADLNLAGPACNTYGTDIQNLTLSVDYQTAQRLHVQIYDQAEQVYQVPDSVLPRPNSSNVDANSSELSFTYTANPFSFAVTRKSSGDVLFNTSGSALVFESQYLRLRTQLPDSPHLYGLGEHTDPFQLNTTNYTRTLWSRDAYTIPTGTNLYGNHPVYFDHRGASGTHGVFLLNSNGMDIKINNTAQTGQYLEYNTLGGIVDLYFMAGPSPTQVSQQYAQVVGLPVMMPYWGFGFHQCRYGMQDVWEVSEVVSNYSAANIPLETMWTDIDYMDYRKVFTLDPDRFPLNLMQELVSTIHSRQQHYIVMVDPAVAYYNYTAFNNGASANAFLKFSNGSIYEGVVWPGPTAFPDWFAPGTQDYWNGEFASFFDATNGVDIDALWIDMNEASNFCHYPCSDPQGYANSNGDPPQPPPVRASPPYPAPGFPANFQPNGTISKRQASGDMLGLPGRDFINPPYQISDAAGSISNLTLNTDLIHANGLAEYDTHNLYGTMMSVVSRNAMLNRRPADRPLVITRSTFAGAGAHVGHWLGDNPATWDGYRISIAEQLEFAALFQVPMVGSDVCGYTAYDTSDQLCARWSMLGAFSPFYRDHQDNEHLAHEFYRSYLPMTNNASRVAINTRYLLLDYIYTALYQQTQDGTPLLNPMFFIYPNDTNTFPLQLQFFFGNALLIAPVTDDNSTSVTYYLPDDIYYDWWTREPVRGNGSYVTEGYVGFDGIPIFYRGGTIIPQRISSANTTAELRKQDFEIVVAPGLDGSASGTLYLDEGNSIDQPQTSNIEFSYEGGVFKMTGSFGYDPGVSIAKITLLGSGGGNSTSTNTSLTTQNKEESKGISLTAEYTTKLA</sequence>
<gene>
    <name evidence="19" type="ORF">EV356DRAFT_498757</name>
</gene>
<evidence type="ECO:0000259" key="16">
    <source>
        <dbReference type="Pfam" id="PF01055"/>
    </source>
</evidence>
<evidence type="ECO:0000313" key="20">
    <source>
        <dbReference type="Proteomes" id="UP000800092"/>
    </source>
</evidence>
<evidence type="ECO:0000256" key="8">
    <source>
        <dbReference type="ARBA" id="ARBA00023180"/>
    </source>
</evidence>
<protein>
    <submittedName>
        <fullName evidence="19">Glycoside hydrolase family 31 protein</fullName>
    </submittedName>
</protein>
<keyword evidence="12" id="KW-0624">Polysaccharide degradation</keyword>
<evidence type="ECO:0000256" key="13">
    <source>
        <dbReference type="ARBA" id="ARBA00025512"/>
    </source>
</evidence>
<dbReference type="Proteomes" id="UP000800092">
    <property type="component" value="Unassembled WGS sequence"/>
</dbReference>
<feature type="chain" id="PRO_5025453413" evidence="15">
    <location>
        <begin position="17"/>
        <end position="893"/>
    </location>
</feature>
<dbReference type="PANTHER" id="PTHR22762">
    <property type="entry name" value="ALPHA-GLUCOSIDASE"/>
    <property type="match status" value="1"/>
</dbReference>
<dbReference type="GO" id="GO:0008422">
    <property type="term" value="F:beta-glucosidase activity"/>
    <property type="evidence" value="ECO:0007669"/>
    <property type="project" value="UniProtKB-EC"/>
</dbReference>
<dbReference type="PANTHER" id="PTHR22762:SF67">
    <property type="entry name" value="ALPHA_BETA-GLUCOSIDASE AGDC-RELATED"/>
    <property type="match status" value="1"/>
</dbReference>
<evidence type="ECO:0000256" key="11">
    <source>
        <dbReference type="ARBA" id="ARBA00023316"/>
    </source>
</evidence>
<proteinExistence type="inferred from homology"/>
<dbReference type="Gene3D" id="2.60.40.1180">
    <property type="entry name" value="Golgi alpha-mannosidase II"/>
    <property type="match status" value="2"/>
</dbReference>
<evidence type="ECO:0000256" key="7">
    <source>
        <dbReference type="ARBA" id="ARBA00022801"/>
    </source>
</evidence>
<dbReference type="CDD" id="cd06602">
    <property type="entry name" value="GH31_MGAM_SI_GAA"/>
    <property type="match status" value="1"/>
</dbReference>
<keyword evidence="9" id="KW-0119">Carbohydrate metabolism</keyword>
<comment type="function">
    <text evidence="13">Glucosidase involved in the degradation of cellulosic biomass. Has both alpha- and beta-glucosidase activity.</text>
</comment>